<dbReference type="GO" id="GO:0035556">
    <property type="term" value="P:intracellular signal transduction"/>
    <property type="evidence" value="ECO:0007669"/>
    <property type="project" value="InterPro"/>
</dbReference>
<feature type="domain" description="Guanylate cyclase" evidence="3">
    <location>
        <begin position="43"/>
        <end position="174"/>
    </location>
</feature>
<dbReference type="PANTHER" id="PTHR16305:SF28">
    <property type="entry name" value="GUANYLATE CYCLASE DOMAIN-CONTAINING PROTEIN"/>
    <property type="match status" value="1"/>
</dbReference>
<dbReference type="PROSITE" id="PS50125">
    <property type="entry name" value="GUANYLATE_CYCLASE_2"/>
    <property type="match status" value="1"/>
</dbReference>
<dbReference type="GO" id="GO:0004016">
    <property type="term" value="F:adenylate cyclase activity"/>
    <property type="evidence" value="ECO:0007669"/>
    <property type="project" value="TreeGrafter"/>
</dbReference>
<sequence>MPTSRQAGRGPSAGRAAPEPTMVTAAIDPAEPPAQPAVRRFLTLLFSDLCGSTQLAAALEAEHYADIIGQLREAYRSVIPRHGGTVVRIQGDGVLAIFGHPEALEDDGRRAAEAALELHAAVRAIRPDPPLPDGATLRLHSGIHAGLVLLAQGDLMSGRFELMGNAPNVAARLSDAAQPDEILVSDETLGPERQLFVTGGRRLFDLQGLSSSVAVLSILSRAGGESRFRALAPRGTLPFVGRQAEMERLETALQAALAGRPASLTLSAAAGLGKTRLAEQWLRRCEDAGCRVHRGYCESQHGTRPLQPLIHILRTLFDLSSDMPMATAAAQVEERLVAIAPELRNLRAPLLQVLAIDDQPAEAERPRRAGAPDATPRALRKLMAALARQQPQVLFIDDWQWADDATHQALAAIHQLDGDGIVTLVTTRTARAEQPMPPSEHAIELQPLTGAEAAQYIGQLLPGADPFLVDQIRYYAGGSPLFIEELCHCAVDDAEVRRSGRLQRGAAWLNVLIESRVARLPDAQAALVRSAAIIGNVMPVWLFEAITGLPAEHASVRQLAQLDLLFPGEQPGTLRFKHALARDAIYEAVGLHQRKALHLRIAQTLLEQGSAVTPGEDHCEALAYHFDAAGVVEQAARFAEQAGDKALAASALDRAQARYRVALAALDRCEPSAELAPRWNSISQRLALASVFNPARSDLPLFTRAVALARASGDGATLARATYWLGYVHYSLGDARSAMQQLELAMAAAAAAGDARLGVQVRATLGQVKAAAAQYDAALILLDEAIAISRAHPGGPAQAVGLGYTLASKGAILADRGDFASAKVCFDEALEVVQGTGHAVLASIHGLRAAALLWQGEWQAASESADEACRIGERVRSLFTLSMGRAAGAYARWMLDPRPEVLAELKHATDWLVPRGVTLFSSFNHGWLSDILAGSGRRREARLQAAQALRRWRQDDLLGVAMACRAMARLESKAADAIRAERWLARARRVASARGSAHEHAVNLLCEAEVALALGQSERAGPLLEAARAECLALGMNWHAQQAERLRSST</sequence>
<keyword evidence="1" id="KW-0547">Nucleotide-binding</keyword>
<keyword evidence="5" id="KW-1185">Reference proteome</keyword>
<reference evidence="4 5" key="1">
    <citation type="submission" date="2019-02" db="EMBL/GenBank/DDBJ databases">
        <title>Genomic Encyclopedia of Type Strains, Phase IV (KMG-IV): sequencing the most valuable type-strain genomes for metagenomic binning, comparative biology and taxonomic classification.</title>
        <authorList>
            <person name="Goeker M."/>
        </authorList>
    </citation>
    <scope>NUCLEOTIDE SEQUENCE [LARGE SCALE GENOMIC DNA]</scope>
    <source>
        <strain evidence="4 5">DSM 19570</strain>
    </source>
</reference>
<evidence type="ECO:0000256" key="2">
    <source>
        <dbReference type="ARBA" id="ARBA00022840"/>
    </source>
</evidence>
<dbReference type="Pfam" id="PF13191">
    <property type="entry name" value="AAA_16"/>
    <property type="match status" value="1"/>
</dbReference>
<dbReference type="InterPro" id="IPR027417">
    <property type="entry name" value="P-loop_NTPase"/>
</dbReference>
<name>A0A4V6MER5_9BURK</name>
<dbReference type="SMART" id="SM00044">
    <property type="entry name" value="CYCc"/>
    <property type="match status" value="1"/>
</dbReference>
<evidence type="ECO:0000256" key="1">
    <source>
        <dbReference type="ARBA" id="ARBA00022741"/>
    </source>
</evidence>
<keyword evidence="2" id="KW-0067">ATP-binding</keyword>
<evidence type="ECO:0000259" key="3">
    <source>
        <dbReference type="PROSITE" id="PS50125"/>
    </source>
</evidence>
<dbReference type="GO" id="GO:0005737">
    <property type="term" value="C:cytoplasm"/>
    <property type="evidence" value="ECO:0007669"/>
    <property type="project" value="TreeGrafter"/>
</dbReference>
<dbReference type="AlphaFoldDB" id="A0A4V6MER5"/>
<dbReference type="SUPFAM" id="SSF55073">
    <property type="entry name" value="Nucleotide cyclase"/>
    <property type="match status" value="1"/>
</dbReference>
<accession>A0A4V6MER5</accession>
<gene>
    <name evidence="4" type="ORF">EV670_0977</name>
</gene>
<dbReference type="InterPro" id="IPR019734">
    <property type="entry name" value="TPR_rpt"/>
</dbReference>
<organism evidence="4 5">
    <name type="scientific">Rivibacter subsaxonicus</name>
    <dbReference type="NCBI Taxonomy" id="457575"/>
    <lineage>
        <taxon>Bacteria</taxon>
        <taxon>Pseudomonadati</taxon>
        <taxon>Pseudomonadota</taxon>
        <taxon>Betaproteobacteria</taxon>
        <taxon>Burkholderiales</taxon>
        <taxon>Rivibacter</taxon>
    </lineage>
</organism>
<dbReference type="CDD" id="cd07302">
    <property type="entry name" value="CHD"/>
    <property type="match status" value="1"/>
</dbReference>
<comment type="caution">
    <text evidence="4">The sequence shown here is derived from an EMBL/GenBank/DDBJ whole genome shotgun (WGS) entry which is preliminary data.</text>
</comment>
<dbReference type="InterPro" id="IPR029787">
    <property type="entry name" value="Nucleotide_cyclase"/>
</dbReference>
<protein>
    <submittedName>
        <fullName evidence="4">Adenylate/guanylate cyclase</fullName>
    </submittedName>
</protein>
<evidence type="ECO:0000313" key="5">
    <source>
        <dbReference type="Proteomes" id="UP000293671"/>
    </source>
</evidence>
<dbReference type="InterPro" id="IPR041664">
    <property type="entry name" value="AAA_16"/>
</dbReference>
<dbReference type="GO" id="GO:0009190">
    <property type="term" value="P:cyclic nucleotide biosynthetic process"/>
    <property type="evidence" value="ECO:0007669"/>
    <property type="project" value="InterPro"/>
</dbReference>
<dbReference type="GO" id="GO:0005524">
    <property type="term" value="F:ATP binding"/>
    <property type="evidence" value="ECO:0007669"/>
    <property type="project" value="UniProtKB-KW"/>
</dbReference>
<proteinExistence type="predicted"/>
<dbReference type="Pfam" id="PF00211">
    <property type="entry name" value="Guanylate_cyc"/>
    <property type="match status" value="1"/>
</dbReference>
<dbReference type="InterPro" id="IPR001054">
    <property type="entry name" value="A/G_cyclase"/>
</dbReference>
<dbReference type="Gene3D" id="3.40.50.300">
    <property type="entry name" value="P-loop containing nucleotide triphosphate hydrolases"/>
    <property type="match status" value="1"/>
</dbReference>
<evidence type="ECO:0000313" key="4">
    <source>
        <dbReference type="EMBL" id="RZU02946.1"/>
    </source>
</evidence>
<dbReference type="InterPro" id="IPR011990">
    <property type="entry name" value="TPR-like_helical_dom_sf"/>
</dbReference>
<dbReference type="SUPFAM" id="SSF52540">
    <property type="entry name" value="P-loop containing nucleoside triphosphate hydrolases"/>
    <property type="match status" value="1"/>
</dbReference>
<dbReference type="Proteomes" id="UP000293671">
    <property type="component" value="Unassembled WGS sequence"/>
</dbReference>
<dbReference type="PANTHER" id="PTHR16305">
    <property type="entry name" value="TESTICULAR SOLUBLE ADENYLYL CYCLASE"/>
    <property type="match status" value="1"/>
</dbReference>
<dbReference type="SUPFAM" id="SSF48452">
    <property type="entry name" value="TPR-like"/>
    <property type="match status" value="2"/>
</dbReference>
<dbReference type="Gene3D" id="1.25.40.10">
    <property type="entry name" value="Tetratricopeptide repeat domain"/>
    <property type="match status" value="2"/>
</dbReference>
<dbReference type="EMBL" id="SHKP01000004">
    <property type="protein sequence ID" value="RZU02946.1"/>
    <property type="molecule type" value="Genomic_DNA"/>
</dbReference>
<dbReference type="SMART" id="SM00028">
    <property type="entry name" value="TPR"/>
    <property type="match status" value="3"/>
</dbReference>
<dbReference type="Gene3D" id="3.30.70.1230">
    <property type="entry name" value="Nucleotide cyclase"/>
    <property type="match status" value="1"/>
</dbReference>